<dbReference type="EMBL" id="CACRTR010000003">
    <property type="protein sequence ID" value="VYT85080.1"/>
    <property type="molecule type" value="Genomic_DNA"/>
</dbReference>
<dbReference type="AlphaFoldDB" id="A0A6N3A5K2"/>
<dbReference type="Gene3D" id="1.10.40.50">
    <property type="entry name" value="Probable gtpase engc, domain 3"/>
    <property type="match status" value="1"/>
</dbReference>
<sequence length="439" mass="48727">MKKKKIKENISIQDAEREMIKATVVKIMNKQAQVRAGDKLLTCLLPQTMVSKKNALVVGDRVAISSVDNDTYRLSEVLPRETEVFRGSRRLPGERIIIAANVHYLLAVATAEYFRHQAGYLESAVIAARRAGVKIIILISKLDLVGKREKELLEKKINLYRKTADLVFAGSGQAEIEAMIEEVSNKTGVVVGDRSCGKSTLIHKILSRLSEEVKTPIKFPSTHSSQMMYGPQNTCLIDTPGFRDFALQAVAENEKNTTFPEIARLVHHCAFSRCTHTHEAGCAVLQALREESVERERYDAYQSMGEKPSKLQQKPDYRRTACTESFVCKVCGAHVAPEGAGSEHRNHCPKCLSSLHVDKKPGDRASLCHGVMEPVSVWVRKNGEWAVIHRCRLCGALSSNRIAADDNPALLMSIAVKPLARTPFPLNKLEEVFGGKCEP</sequence>
<evidence type="ECO:0000259" key="1">
    <source>
        <dbReference type="Pfam" id="PF03193"/>
    </source>
</evidence>
<keyword evidence="3" id="KW-0378">Hydrolase</keyword>
<dbReference type="InterPro" id="IPR004881">
    <property type="entry name" value="Ribosome_biogen_GTPase_RsgA"/>
</dbReference>
<protein>
    <submittedName>
        <fullName evidence="3">Ribosome biogenesis GTPase RsgA</fullName>
        <ecNumber evidence="3">3.6.1.-</ecNumber>
    </submittedName>
</protein>
<dbReference type="PANTHER" id="PTHR32120:SF11">
    <property type="entry name" value="SMALL RIBOSOMAL SUBUNIT BIOGENESIS GTPASE RSGA 1, MITOCHONDRIAL-RELATED"/>
    <property type="match status" value="1"/>
</dbReference>
<name>A0A6N3A5K2_EUBLI</name>
<accession>A0A6N3A5K2</accession>
<dbReference type="InterPro" id="IPR010914">
    <property type="entry name" value="RsgA_GTPase_dom"/>
</dbReference>
<dbReference type="GO" id="GO:0003924">
    <property type="term" value="F:GTPase activity"/>
    <property type="evidence" value="ECO:0007669"/>
    <property type="project" value="InterPro"/>
</dbReference>
<dbReference type="EC" id="3.6.1.-" evidence="3"/>
<dbReference type="InterPro" id="IPR024439">
    <property type="entry name" value="RNHCP"/>
</dbReference>
<dbReference type="GO" id="GO:0005525">
    <property type="term" value="F:GTP binding"/>
    <property type="evidence" value="ECO:0007669"/>
    <property type="project" value="InterPro"/>
</dbReference>
<dbReference type="Pfam" id="PF12647">
    <property type="entry name" value="RNHCP"/>
    <property type="match status" value="1"/>
</dbReference>
<dbReference type="PANTHER" id="PTHR32120">
    <property type="entry name" value="SMALL RIBOSOMAL SUBUNIT BIOGENESIS GTPASE RSGA"/>
    <property type="match status" value="1"/>
</dbReference>
<dbReference type="NCBIfam" id="TIGR00157">
    <property type="entry name" value="ribosome small subunit-dependent GTPase A"/>
    <property type="match status" value="1"/>
</dbReference>
<organism evidence="3">
    <name type="scientific">Eubacterium limosum</name>
    <dbReference type="NCBI Taxonomy" id="1736"/>
    <lineage>
        <taxon>Bacteria</taxon>
        <taxon>Bacillati</taxon>
        <taxon>Bacillota</taxon>
        <taxon>Clostridia</taxon>
        <taxon>Eubacteriales</taxon>
        <taxon>Eubacteriaceae</taxon>
        <taxon>Eubacterium</taxon>
    </lineage>
</organism>
<gene>
    <name evidence="3" type="primary">rsgA_1</name>
    <name evidence="3" type="ORF">ELLFYP34_02073</name>
</gene>
<proteinExistence type="predicted"/>
<feature type="domain" description="RNHCP" evidence="2">
    <location>
        <begin position="324"/>
        <end position="412"/>
    </location>
</feature>
<reference evidence="3" key="1">
    <citation type="submission" date="2019-11" db="EMBL/GenBank/DDBJ databases">
        <authorList>
            <person name="Feng L."/>
        </authorList>
    </citation>
    <scope>NUCLEOTIDE SEQUENCE</scope>
    <source>
        <strain evidence="3">ElimosumLFYP34</strain>
    </source>
</reference>
<dbReference type="InterPro" id="IPR027417">
    <property type="entry name" value="P-loop_NTPase"/>
</dbReference>
<dbReference type="Pfam" id="PF03193">
    <property type="entry name" value="RsgA_GTPase"/>
    <property type="match status" value="1"/>
</dbReference>
<feature type="domain" description="EngC GTPase" evidence="1">
    <location>
        <begin position="77"/>
        <end position="247"/>
    </location>
</feature>
<dbReference type="Gene3D" id="3.40.50.300">
    <property type="entry name" value="P-loop containing nucleotide triphosphate hydrolases"/>
    <property type="match status" value="1"/>
</dbReference>
<evidence type="ECO:0000313" key="3">
    <source>
        <dbReference type="EMBL" id="VYT85080.1"/>
    </source>
</evidence>
<evidence type="ECO:0000259" key="2">
    <source>
        <dbReference type="Pfam" id="PF12647"/>
    </source>
</evidence>
<dbReference type="SUPFAM" id="SSF52540">
    <property type="entry name" value="P-loop containing nucleoside triphosphate hydrolases"/>
    <property type="match status" value="1"/>
</dbReference>